<organism evidence="10 11">
    <name type="scientific">Dimargaris verticillata</name>
    <dbReference type="NCBI Taxonomy" id="2761393"/>
    <lineage>
        <taxon>Eukaryota</taxon>
        <taxon>Fungi</taxon>
        <taxon>Fungi incertae sedis</taxon>
        <taxon>Zoopagomycota</taxon>
        <taxon>Kickxellomycotina</taxon>
        <taxon>Dimargaritomycetes</taxon>
        <taxon>Dimargaritales</taxon>
        <taxon>Dimargaritaceae</taxon>
        <taxon>Dimargaris</taxon>
    </lineage>
</organism>
<dbReference type="AlphaFoldDB" id="A0A9W8B328"/>
<gene>
    <name evidence="10" type="ORF">H4R34_004197</name>
</gene>
<feature type="chain" id="PRO_5040955222" description="Copper acquisition factor BIM1-like domain-containing protein" evidence="8">
    <location>
        <begin position="20"/>
        <end position="184"/>
    </location>
</feature>
<keyword evidence="5" id="KW-0325">Glycoprotein</keyword>
<evidence type="ECO:0000256" key="8">
    <source>
        <dbReference type="SAM" id="SignalP"/>
    </source>
</evidence>
<dbReference type="InterPro" id="IPR046530">
    <property type="entry name" value="BIM1-like_dom"/>
</dbReference>
<keyword evidence="11" id="KW-1185">Reference proteome</keyword>
<evidence type="ECO:0000256" key="2">
    <source>
        <dbReference type="ARBA" id="ARBA00022475"/>
    </source>
</evidence>
<evidence type="ECO:0000256" key="6">
    <source>
        <dbReference type="ARBA" id="ARBA00023288"/>
    </source>
</evidence>
<keyword evidence="3 8" id="KW-0732">Signal</keyword>
<dbReference type="OrthoDB" id="5567895at2759"/>
<accession>A0A9W8B328</accession>
<dbReference type="PANTHER" id="PTHR34992:SF1">
    <property type="entry name" value="COPPER ACQUISITION FACTOR BIM1-LIKE DOMAIN-CONTAINING PROTEIN"/>
    <property type="match status" value="1"/>
</dbReference>
<feature type="signal peptide" evidence="8">
    <location>
        <begin position="1"/>
        <end position="19"/>
    </location>
</feature>
<feature type="domain" description="Copper acquisition factor BIM1-like" evidence="9">
    <location>
        <begin position="29"/>
        <end position="157"/>
    </location>
</feature>
<sequence>MKAFALTTAALSALAFTSAATTGSTASNNFTMSYPPARGSDPGQALTGPCGGFNQATNYTDVQSQQQMNFTVPSSQKGMISLFYLTAENNNTSWKPLANATVSGDDTTVSATVNFDGKASPDTKGTVKAVFFRTDSNLSDKPLYQCADVKLGKEVKSTPSNAASLPIASSLLALTAVAALLQMH</sequence>
<evidence type="ECO:0000256" key="1">
    <source>
        <dbReference type="ARBA" id="ARBA00004236"/>
    </source>
</evidence>
<dbReference type="GO" id="GO:0005886">
    <property type="term" value="C:plasma membrane"/>
    <property type="evidence" value="ECO:0007669"/>
    <property type="project" value="UniProtKB-SubCell"/>
</dbReference>
<evidence type="ECO:0000256" key="7">
    <source>
        <dbReference type="ARBA" id="ARBA00037868"/>
    </source>
</evidence>
<name>A0A9W8B328_9FUNG</name>
<dbReference type="Pfam" id="PF20238">
    <property type="entry name" value="BIM1-like_dom"/>
    <property type="match status" value="1"/>
</dbReference>
<protein>
    <recommendedName>
        <fullName evidence="9">Copper acquisition factor BIM1-like domain-containing protein</fullName>
    </recommendedName>
</protein>
<dbReference type="Proteomes" id="UP001151582">
    <property type="component" value="Unassembled WGS sequence"/>
</dbReference>
<evidence type="ECO:0000259" key="9">
    <source>
        <dbReference type="Pfam" id="PF20238"/>
    </source>
</evidence>
<comment type="subcellular location">
    <subcellularLocation>
        <location evidence="1">Cell membrane</location>
    </subcellularLocation>
    <subcellularLocation>
        <location evidence="7">Endomembrane system</location>
        <topology evidence="7">Lipid-anchor</topology>
    </subcellularLocation>
</comment>
<evidence type="ECO:0000313" key="10">
    <source>
        <dbReference type="EMBL" id="KAJ1975818.1"/>
    </source>
</evidence>
<comment type="caution">
    <text evidence="10">The sequence shown here is derived from an EMBL/GenBank/DDBJ whole genome shotgun (WGS) entry which is preliminary data.</text>
</comment>
<reference evidence="10" key="1">
    <citation type="submission" date="2022-07" db="EMBL/GenBank/DDBJ databases">
        <title>Phylogenomic reconstructions and comparative analyses of Kickxellomycotina fungi.</title>
        <authorList>
            <person name="Reynolds N.K."/>
            <person name="Stajich J.E."/>
            <person name="Barry K."/>
            <person name="Grigoriev I.V."/>
            <person name="Crous P."/>
            <person name="Smith M.E."/>
        </authorList>
    </citation>
    <scope>NUCLEOTIDE SEQUENCE</scope>
    <source>
        <strain evidence="10">RSA 567</strain>
    </source>
</reference>
<evidence type="ECO:0000256" key="5">
    <source>
        <dbReference type="ARBA" id="ARBA00023180"/>
    </source>
</evidence>
<dbReference type="InterPro" id="IPR046936">
    <property type="entry name" value="BIM1-like"/>
</dbReference>
<proteinExistence type="predicted"/>
<dbReference type="GO" id="GO:0012505">
    <property type="term" value="C:endomembrane system"/>
    <property type="evidence" value="ECO:0007669"/>
    <property type="project" value="UniProtKB-SubCell"/>
</dbReference>
<keyword evidence="4" id="KW-0472">Membrane</keyword>
<evidence type="ECO:0000256" key="4">
    <source>
        <dbReference type="ARBA" id="ARBA00023136"/>
    </source>
</evidence>
<dbReference type="EMBL" id="JANBQB010000489">
    <property type="protein sequence ID" value="KAJ1975818.1"/>
    <property type="molecule type" value="Genomic_DNA"/>
</dbReference>
<evidence type="ECO:0000313" key="11">
    <source>
        <dbReference type="Proteomes" id="UP001151582"/>
    </source>
</evidence>
<evidence type="ECO:0000256" key="3">
    <source>
        <dbReference type="ARBA" id="ARBA00022729"/>
    </source>
</evidence>
<keyword evidence="6" id="KW-0449">Lipoprotein</keyword>
<keyword evidence="2" id="KW-1003">Cell membrane</keyword>
<dbReference type="PANTHER" id="PTHR34992">
    <property type="entry name" value="HYPHAL ANASTAMOSIS-7 PROTEIN"/>
    <property type="match status" value="1"/>
</dbReference>